<comment type="similarity">
    <text evidence="2">Belongs to the bacterial ribosomal protein bL27 family.</text>
</comment>
<sequence>MQQSLRTSWRMLERSSILSNSRSSLSPSTLRSNSSIFSSISNNLTTTKPSISQYISPFALQIRHASHATQGRANAKARDPAGKRLGAKKSGEQYVVPGNIIFKQRGTLWFPGENCDMGRDHTIYATEAGYVKYYRDPELHPKRRYIGVCFEREGTLPTPRNAPTRRRLNMVAVPRVEQPAGEQEDLNADVENDGTKVFDAEGAAKTTLPLRPGYMYREANWQIGRAGDKAAMTAETFDPKNRWLAWRKRQARAQRAAQMKSLKGKKKSGKKPKGR</sequence>
<dbReference type="Gene3D" id="2.40.50.100">
    <property type="match status" value="1"/>
</dbReference>
<keyword evidence="5" id="KW-0687">Ribonucleoprotein</keyword>
<dbReference type="PRINTS" id="PR00063">
    <property type="entry name" value="RIBOSOMALL27"/>
</dbReference>
<comment type="subcellular location">
    <subcellularLocation>
        <location evidence="1">Mitochondrion</location>
    </subcellularLocation>
</comment>
<organism evidence="8">
    <name type="scientific">Talaromyces marneffei PM1</name>
    <dbReference type="NCBI Taxonomy" id="1077442"/>
    <lineage>
        <taxon>Eukaryota</taxon>
        <taxon>Fungi</taxon>
        <taxon>Dikarya</taxon>
        <taxon>Ascomycota</taxon>
        <taxon>Pezizomycotina</taxon>
        <taxon>Eurotiomycetes</taxon>
        <taxon>Eurotiomycetidae</taxon>
        <taxon>Eurotiales</taxon>
        <taxon>Trichocomaceae</taxon>
        <taxon>Talaromyces</taxon>
        <taxon>Talaromyces sect. Talaromyces</taxon>
    </lineage>
</organism>
<gene>
    <name evidence="8" type="ORF">GQ26_0360300</name>
</gene>
<evidence type="ECO:0000256" key="4">
    <source>
        <dbReference type="ARBA" id="ARBA00023128"/>
    </source>
</evidence>
<dbReference type="PANTHER" id="PTHR15893">
    <property type="entry name" value="RIBOSOMAL PROTEIN L27"/>
    <property type="match status" value="1"/>
</dbReference>
<name>A0A093UZX9_TALMA</name>
<dbReference type="HOGENOM" id="CLU_062495_1_0_1"/>
<keyword evidence="4" id="KW-0496">Mitochondrion</keyword>
<feature type="region of interest" description="Disordered" evidence="7">
    <location>
        <begin position="247"/>
        <end position="275"/>
    </location>
</feature>
<proteinExistence type="inferred from homology"/>
<accession>A0A093UZX9</accession>
<comment type="caution">
    <text evidence="8">The sequence shown here is derived from an EMBL/GenBank/DDBJ whole genome shotgun (WGS) entry which is preliminary data.</text>
</comment>
<evidence type="ECO:0000256" key="2">
    <source>
        <dbReference type="ARBA" id="ARBA00010797"/>
    </source>
</evidence>
<evidence type="ECO:0000256" key="1">
    <source>
        <dbReference type="ARBA" id="ARBA00004173"/>
    </source>
</evidence>
<reference evidence="8" key="1">
    <citation type="journal article" date="2014" name="PLoS Genet.">
        <title>Signature Gene Expression Reveals Novel Clues to the Molecular Mechanisms of Dimorphic Transition in Penicillium marneffei.</title>
        <authorList>
            <person name="Yang E."/>
            <person name="Wang G."/>
            <person name="Cai J."/>
            <person name="Woo P.C."/>
            <person name="Lau S.K."/>
            <person name="Yuen K.-Y."/>
            <person name="Chow W.-N."/>
            <person name="Lin X."/>
        </authorList>
    </citation>
    <scope>NUCLEOTIDE SEQUENCE [LARGE SCALE GENOMIC DNA]</scope>
    <source>
        <strain evidence="8">PM1</strain>
    </source>
</reference>
<keyword evidence="3 8" id="KW-0689">Ribosomal protein</keyword>
<dbReference type="Pfam" id="PF01016">
    <property type="entry name" value="Ribosomal_L27"/>
    <property type="match status" value="1"/>
</dbReference>
<feature type="compositionally biased region" description="Basic residues" evidence="7">
    <location>
        <begin position="262"/>
        <end position="275"/>
    </location>
</feature>
<evidence type="ECO:0000256" key="6">
    <source>
        <dbReference type="ARBA" id="ARBA00035267"/>
    </source>
</evidence>
<evidence type="ECO:0000256" key="5">
    <source>
        <dbReference type="ARBA" id="ARBA00023274"/>
    </source>
</evidence>
<dbReference type="GO" id="GO:0005762">
    <property type="term" value="C:mitochondrial large ribosomal subunit"/>
    <property type="evidence" value="ECO:0007669"/>
    <property type="project" value="TreeGrafter"/>
</dbReference>
<evidence type="ECO:0000313" key="8">
    <source>
        <dbReference type="EMBL" id="KFX43299.1"/>
    </source>
</evidence>
<dbReference type="PANTHER" id="PTHR15893:SF0">
    <property type="entry name" value="LARGE RIBOSOMAL SUBUNIT PROTEIN BL27M"/>
    <property type="match status" value="1"/>
</dbReference>
<protein>
    <recommendedName>
        <fullName evidence="6">Large ribosomal subunit protein bL27m</fullName>
    </recommendedName>
</protein>
<evidence type="ECO:0000256" key="3">
    <source>
        <dbReference type="ARBA" id="ARBA00022980"/>
    </source>
</evidence>
<dbReference type="InterPro" id="IPR001684">
    <property type="entry name" value="Ribosomal_bL27"/>
</dbReference>
<dbReference type="SUPFAM" id="SSF110324">
    <property type="entry name" value="Ribosomal L27 protein-like"/>
    <property type="match status" value="1"/>
</dbReference>
<dbReference type="eggNOG" id="KOG4600">
    <property type="taxonomic scope" value="Eukaryota"/>
</dbReference>
<evidence type="ECO:0000256" key="7">
    <source>
        <dbReference type="SAM" id="MobiDB-lite"/>
    </source>
</evidence>
<dbReference type="GO" id="GO:0006412">
    <property type="term" value="P:translation"/>
    <property type="evidence" value="ECO:0007669"/>
    <property type="project" value="InterPro"/>
</dbReference>
<dbReference type="EMBL" id="JPOX01000036">
    <property type="protein sequence ID" value="KFX43299.1"/>
    <property type="molecule type" value="Genomic_DNA"/>
</dbReference>
<dbReference type="AlphaFoldDB" id="A0A093UZX9"/>
<dbReference type="GO" id="GO:0003735">
    <property type="term" value="F:structural constituent of ribosome"/>
    <property type="evidence" value="ECO:0007669"/>
    <property type="project" value="InterPro"/>
</dbReference>
<dbReference type="FunFam" id="2.40.50.100:FF:000042">
    <property type="entry name" value="50S ribosomal protein L27"/>
    <property type="match status" value="1"/>
</dbReference>